<evidence type="ECO:0000256" key="1">
    <source>
        <dbReference type="ARBA" id="ARBA00022485"/>
    </source>
</evidence>
<evidence type="ECO:0000313" key="8">
    <source>
        <dbReference type="EMBL" id="PXX79057.1"/>
    </source>
</evidence>
<dbReference type="Gene3D" id="1.10.15.40">
    <property type="entry name" value="Electron transport complex subunit B, putative Fe-S cluster"/>
    <property type="match status" value="1"/>
</dbReference>
<dbReference type="STRING" id="1034346.GCA_000313565_01230"/>
<dbReference type="Gene3D" id="3.30.450.20">
    <property type="entry name" value="PAS domain"/>
    <property type="match status" value="1"/>
</dbReference>
<dbReference type="Proteomes" id="UP000247612">
    <property type="component" value="Unassembled WGS sequence"/>
</dbReference>
<dbReference type="InterPro" id="IPR017900">
    <property type="entry name" value="4Fe4S_Fe_S_CS"/>
</dbReference>
<dbReference type="EMBL" id="QJKH01000006">
    <property type="protein sequence ID" value="PXX79057.1"/>
    <property type="molecule type" value="Genomic_DNA"/>
</dbReference>
<dbReference type="InterPro" id="IPR004108">
    <property type="entry name" value="Fe_hydrogenase_lsu_C"/>
</dbReference>
<sequence>MSKIIALKENNCKSCLKCVRNCPTKAITFESGSPEIIEEECLSCGRCYLFCPQSAKEVRSDLERVRAWLKAKEEVVISVAPSYPIVWPNFSKLKQALLEVGFSAVEETAQGAAVVSSQYVGLMREQSMTNIIETCCPVIVRLIETKYPSLISQLSPIASPMIIHGRMLKEKYPNAKVVFLSPCVAKQNEALDERFTGSVDAVISMPEMDEWLLDTELYDEEAIEPQENIARLYPISGGIIKTIDNFSGYKRLAVEGIERCQTALQSIENGHLKGFFFEMNACLGGCLGGPYLYAYKENEWLAQTRILKAEEAGKIDYQDCSLPVSAKWQDDHVDQPEFSEAAIDEVLQSMGKADYSRQLNCGACGYDTCREKAIAVLLGKSDPKHCLPYALENAESISNLIIEHTPNGIIVLDAFRKVKEINPSAIKLLKLQNFSVKGFDIQSILPSGQISDVLDHLDGVKYFIEEYPDAGKVIEHAVIPVKEENASFIILMDLTEKMQQEEKLKQLRRDTIASTQKVIDKQMRVVQEIASLLGETTAETKVVLTNLNKTIEGESE</sequence>
<organism evidence="8 9">
    <name type="scientific">Dielma fastidiosa</name>
    <dbReference type="NCBI Taxonomy" id="1034346"/>
    <lineage>
        <taxon>Bacteria</taxon>
        <taxon>Bacillati</taxon>
        <taxon>Bacillota</taxon>
        <taxon>Erysipelotrichia</taxon>
        <taxon>Erysipelotrichales</taxon>
        <taxon>Erysipelotrichaceae</taxon>
        <taxon>Dielma</taxon>
    </lineage>
</organism>
<keyword evidence="3" id="KW-0408">Iron</keyword>
<evidence type="ECO:0000256" key="3">
    <source>
        <dbReference type="ARBA" id="ARBA00023004"/>
    </source>
</evidence>
<feature type="domain" description="4Fe-4S ferredoxin-type" evidence="5">
    <location>
        <begin position="3"/>
        <end position="31"/>
    </location>
</feature>
<dbReference type="Pfam" id="PF13237">
    <property type="entry name" value="Fer4_10"/>
    <property type="match status" value="1"/>
</dbReference>
<dbReference type="EMBL" id="JALDAW010000011">
    <property type="protein sequence ID" value="MDY5167674.1"/>
    <property type="molecule type" value="Genomic_DNA"/>
</dbReference>
<dbReference type="InterPro" id="IPR007202">
    <property type="entry name" value="4Fe-4S_dom"/>
</dbReference>
<feature type="domain" description="4Fe-4S" evidence="6">
    <location>
        <begin position="342"/>
        <end position="403"/>
    </location>
</feature>
<dbReference type="RefSeq" id="WP_022937545.1">
    <property type="nucleotide sequence ID" value="NZ_BAABZA010000001.1"/>
</dbReference>
<dbReference type="PROSITE" id="PS51379">
    <property type="entry name" value="4FE4S_FER_2"/>
    <property type="match status" value="2"/>
</dbReference>
<dbReference type="Pfam" id="PF04060">
    <property type="entry name" value="FeS"/>
    <property type="match status" value="1"/>
</dbReference>
<evidence type="ECO:0000259" key="5">
    <source>
        <dbReference type="PROSITE" id="PS51379"/>
    </source>
</evidence>
<dbReference type="GO" id="GO:0046872">
    <property type="term" value="F:metal ion binding"/>
    <property type="evidence" value="ECO:0007669"/>
    <property type="project" value="UniProtKB-KW"/>
</dbReference>
<proteinExistence type="predicted"/>
<dbReference type="PANTHER" id="PTHR11615">
    <property type="entry name" value="NITRATE, FORMATE, IRON DEHYDROGENASE"/>
    <property type="match status" value="1"/>
</dbReference>
<evidence type="ECO:0000256" key="4">
    <source>
        <dbReference type="ARBA" id="ARBA00023014"/>
    </source>
</evidence>
<dbReference type="Proteomes" id="UP001276902">
    <property type="component" value="Unassembled WGS sequence"/>
</dbReference>
<dbReference type="GO" id="GO:0051539">
    <property type="term" value="F:4 iron, 4 sulfur cluster binding"/>
    <property type="evidence" value="ECO:0007669"/>
    <property type="project" value="UniProtKB-KW"/>
</dbReference>
<evidence type="ECO:0000313" key="7">
    <source>
        <dbReference type="EMBL" id="MDY5167674.1"/>
    </source>
</evidence>
<evidence type="ECO:0000256" key="2">
    <source>
        <dbReference type="ARBA" id="ARBA00022723"/>
    </source>
</evidence>
<dbReference type="SUPFAM" id="SSF54862">
    <property type="entry name" value="4Fe-4S ferredoxins"/>
    <property type="match status" value="1"/>
</dbReference>
<dbReference type="InterPro" id="IPR009016">
    <property type="entry name" value="Fe_hydrogenase"/>
</dbReference>
<reference evidence="8 9" key="1">
    <citation type="submission" date="2018-05" db="EMBL/GenBank/DDBJ databases">
        <title>Genomic Encyclopedia of Type Strains, Phase IV (KMG-IV): sequencing the most valuable type-strain genomes for metagenomic binning, comparative biology and taxonomic classification.</title>
        <authorList>
            <person name="Goeker M."/>
        </authorList>
    </citation>
    <scope>NUCLEOTIDE SEQUENCE [LARGE SCALE GENOMIC DNA]</scope>
    <source>
        <strain evidence="8 9">JC118</strain>
    </source>
</reference>
<gene>
    <name evidence="8" type="ORF">DES51_106176</name>
    <name evidence="7" type="ORF">MQE39_05990</name>
</gene>
<evidence type="ECO:0000259" key="6">
    <source>
        <dbReference type="PROSITE" id="PS51656"/>
    </source>
</evidence>
<keyword evidence="4" id="KW-0411">Iron-sulfur</keyword>
<keyword evidence="1" id="KW-0004">4Fe-4S</keyword>
<dbReference type="Gene3D" id="3.30.70.20">
    <property type="match status" value="1"/>
</dbReference>
<dbReference type="Gene3D" id="3.40.950.10">
    <property type="entry name" value="Fe-only Hydrogenase (Larger Subunit), Chain L, domain 3"/>
    <property type="match status" value="1"/>
</dbReference>
<dbReference type="SUPFAM" id="SSF53920">
    <property type="entry name" value="Fe-only hydrogenase"/>
    <property type="match status" value="1"/>
</dbReference>
<dbReference type="InterPro" id="IPR017896">
    <property type="entry name" value="4Fe4S_Fe-S-bd"/>
</dbReference>
<feature type="domain" description="4Fe-4S ferredoxin-type" evidence="5">
    <location>
        <begin position="32"/>
        <end position="61"/>
    </location>
</feature>
<dbReference type="PROSITE" id="PS00198">
    <property type="entry name" value="4FE4S_FER_1"/>
    <property type="match status" value="1"/>
</dbReference>
<keyword evidence="9" id="KW-1185">Reference proteome</keyword>
<protein>
    <submittedName>
        <fullName evidence="8">Iron only hydrogenase large subunit-like protein</fullName>
    </submittedName>
</protein>
<dbReference type="AlphaFoldDB" id="A0A2V2FX43"/>
<dbReference type="OrthoDB" id="9798098at2"/>
<reference evidence="7" key="2">
    <citation type="submission" date="2022-03" db="EMBL/GenBank/DDBJ databases">
        <title>First case of bacteraemia caused by Dielma fastidiosa in a patient hospitalised with diverticulitis.</title>
        <authorList>
            <person name="Forman-Ankjaer B."/>
            <person name="Hvid-Jensen F."/>
            <person name="Kobel C.M."/>
            <person name="Greve T."/>
        </authorList>
    </citation>
    <scope>NUCLEOTIDE SEQUENCE</scope>
    <source>
        <strain evidence="7">AUH_DF_2021</strain>
    </source>
</reference>
<dbReference type="Pfam" id="PF02906">
    <property type="entry name" value="Fe_hyd_lg_C"/>
    <property type="match status" value="1"/>
</dbReference>
<evidence type="ECO:0000313" key="9">
    <source>
        <dbReference type="Proteomes" id="UP000247612"/>
    </source>
</evidence>
<dbReference type="PROSITE" id="PS51656">
    <property type="entry name" value="4FE4S"/>
    <property type="match status" value="1"/>
</dbReference>
<accession>A0A2V2FX43</accession>
<name>A0A2V2FX43_9FIRM</name>
<comment type="caution">
    <text evidence="8">The sequence shown here is derived from an EMBL/GenBank/DDBJ whole genome shotgun (WGS) entry which is preliminary data.</text>
</comment>
<dbReference type="GeneID" id="94439595"/>
<keyword evidence="2" id="KW-0479">Metal-binding</keyword>
<dbReference type="InterPro" id="IPR050340">
    <property type="entry name" value="Cytosolic_Fe-S_CAF"/>
</dbReference>